<dbReference type="Gene3D" id="1.10.40.30">
    <property type="entry name" value="Fumarase/aspartase (C-terminal domain)"/>
    <property type="match status" value="1"/>
</dbReference>
<dbReference type="NCBIfam" id="TIGR00838">
    <property type="entry name" value="argH"/>
    <property type="match status" value="1"/>
</dbReference>
<keyword evidence="4 6" id="KW-0028">Amino-acid biosynthesis</keyword>
<dbReference type="InterPro" id="IPR000362">
    <property type="entry name" value="Fumarate_lyase_fam"/>
</dbReference>
<dbReference type="InterPro" id="IPR024083">
    <property type="entry name" value="Fumarase/histidase_N"/>
</dbReference>
<evidence type="ECO:0000313" key="10">
    <source>
        <dbReference type="Proteomes" id="UP000019426"/>
    </source>
</evidence>
<comment type="pathway">
    <text evidence="1 6">Amino-acid biosynthesis; L-arginine biosynthesis; L-arginine from L-ornithine and carbamoyl phosphate: step 3/3.</text>
</comment>
<dbReference type="STRING" id="1216932.CM240_1181"/>
<dbReference type="EC" id="4.3.2.1" evidence="2 6"/>
<comment type="similarity">
    <text evidence="6">Belongs to the lyase 1 family. Argininosuccinate lyase subfamily.</text>
</comment>
<dbReference type="GO" id="GO:0042450">
    <property type="term" value="P:L-arginine biosynthetic process via ornithine"/>
    <property type="evidence" value="ECO:0007669"/>
    <property type="project" value="UniProtKB-UniRule"/>
</dbReference>
<dbReference type="eggNOG" id="COG0165">
    <property type="taxonomic scope" value="Bacteria"/>
</dbReference>
<dbReference type="AlphaFoldDB" id="W6SF57"/>
<evidence type="ECO:0000259" key="7">
    <source>
        <dbReference type="Pfam" id="PF00206"/>
    </source>
</evidence>
<dbReference type="FunFam" id="1.10.40.30:FF:000001">
    <property type="entry name" value="Argininosuccinate lyase"/>
    <property type="match status" value="1"/>
</dbReference>
<evidence type="ECO:0000313" key="9">
    <source>
        <dbReference type="EMBL" id="CDM68345.1"/>
    </source>
</evidence>
<dbReference type="Gene3D" id="1.20.200.10">
    <property type="entry name" value="Fumarase/aspartase (Central domain)"/>
    <property type="match status" value="1"/>
</dbReference>
<evidence type="ECO:0000256" key="2">
    <source>
        <dbReference type="ARBA" id="ARBA00012338"/>
    </source>
</evidence>
<dbReference type="KEGG" id="clt:CM240_1181"/>
<evidence type="ECO:0000256" key="3">
    <source>
        <dbReference type="ARBA" id="ARBA00022571"/>
    </source>
</evidence>
<evidence type="ECO:0000256" key="1">
    <source>
        <dbReference type="ARBA" id="ARBA00004941"/>
    </source>
</evidence>
<dbReference type="PRINTS" id="PR00149">
    <property type="entry name" value="FUMRATELYASE"/>
</dbReference>
<dbReference type="SUPFAM" id="SSF48557">
    <property type="entry name" value="L-aspartase-like"/>
    <property type="match status" value="1"/>
</dbReference>
<keyword evidence="5 6" id="KW-0456">Lyase</keyword>
<dbReference type="EMBL" id="HG917868">
    <property type="protein sequence ID" value="CDM68345.1"/>
    <property type="molecule type" value="Genomic_DNA"/>
</dbReference>
<evidence type="ECO:0000256" key="6">
    <source>
        <dbReference type="HAMAP-Rule" id="MF_00006"/>
    </source>
</evidence>
<dbReference type="PRINTS" id="PR00145">
    <property type="entry name" value="ARGSUCLYASE"/>
</dbReference>
<dbReference type="InterPro" id="IPR020557">
    <property type="entry name" value="Fumarate_lyase_CS"/>
</dbReference>
<dbReference type="GO" id="GO:0004056">
    <property type="term" value="F:argininosuccinate lyase activity"/>
    <property type="evidence" value="ECO:0007669"/>
    <property type="project" value="UniProtKB-UniRule"/>
</dbReference>
<organism evidence="9 10">
    <name type="scientific">Clostridium bornimense</name>
    <dbReference type="NCBI Taxonomy" id="1216932"/>
    <lineage>
        <taxon>Bacteria</taxon>
        <taxon>Bacillati</taxon>
        <taxon>Bacillota</taxon>
        <taxon>Clostridia</taxon>
        <taxon>Eubacteriales</taxon>
        <taxon>Clostridiaceae</taxon>
        <taxon>Clostridium</taxon>
    </lineage>
</organism>
<dbReference type="PATRIC" id="fig|1216932.3.peg.1172"/>
<dbReference type="Proteomes" id="UP000019426">
    <property type="component" value="Chromosome M2/40_rep1"/>
</dbReference>
<reference evidence="9 10" key="1">
    <citation type="submission" date="2013-11" db="EMBL/GenBank/DDBJ databases">
        <title>Complete genome sequence of Clostridum sp. M2/40.</title>
        <authorList>
            <person name="Wibberg D."/>
            <person name="Puehler A."/>
            <person name="Schlueter A."/>
        </authorList>
    </citation>
    <scope>NUCLEOTIDE SEQUENCE [LARGE SCALE GENOMIC DNA]</scope>
    <source>
        <strain evidence="10">M2/40</strain>
    </source>
</reference>
<dbReference type="HAMAP" id="MF_00006">
    <property type="entry name" value="Arg_succ_lyase"/>
    <property type="match status" value="1"/>
</dbReference>
<evidence type="ECO:0000259" key="8">
    <source>
        <dbReference type="Pfam" id="PF14698"/>
    </source>
</evidence>
<accession>W6SF57</accession>
<dbReference type="Gene3D" id="1.10.275.10">
    <property type="entry name" value="Fumarase/aspartase (N-terminal domain)"/>
    <property type="match status" value="1"/>
</dbReference>
<dbReference type="InterPro" id="IPR009049">
    <property type="entry name" value="Argininosuccinate_lyase"/>
</dbReference>
<dbReference type="Pfam" id="PF14698">
    <property type="entry name" value="ASL_C2"/>
    <property type="match status" value="1"/>
</dbReference>
<evidence type="ECO:0000256" key="5">
    <source>
        <dbReference type="ARBA" id="ARBA00023239"/>
    </source>
</evidence>
<dbReference type="PANTHER" id="PTHR43814:SF1">
    <property type="entry name" value="ARGININOSUCCINATE LYASE"/>
    <property type="match status" value="1"/>
</dbReference>
<dbReference type="HOGENOM" id="CLU_027272_2_3_9"/>
<dbReference type="CDD" id="cd01359">
    <property type="entry name" value="Argininosuccinate_lyase"/>
    <property type="match status" value="1"/>
</dbReference>
<comment type="catalytic activity">
    <reaction evidence="6">
        <text>2-(N(omega)-L-arginino)succinate = fumarate + L-arginine</text>
        <dbReference type="Rhea" id="RHEA:24020"/>
        <dbReference type="ChEBI" id="CHEBI:29806"/>
        <dbReference type="ChEBI" id="CHEBI:32682"/>
        <dbReference type="ChEBI" id="CHEBI:57472"/>
        <dbReference type="EC" id="4.3.2.1"/>
    </reaction>
</comment>
<dbReference type="Pfam" id="PF00206">
    <property type="entry name" value="Lyase_1"/>
    <property type="match status" value="1"/>
</dbReference>
<dbReference type="FunFam" id="1.20.200.10:FF:000015">
    <property type="entry name" value="argininosuccinate lyase isoform X2"/>
    <property type="match status" value="1"/>
</dbReference>
<dbReference type="InterPro" id="IPR008948">
    <property type="entry name" value="L-Aspartase-like"/>
</dbReference>
<dbReference type="InterPro" id="IPR029419">
    <property type="entry name" value="Arg_succ_lyase_C"/>
</dbReference>
<protein>
    <recommendedName>
        <fullName evidence="2 6">Argininosuccinate lyase</fullName>
        <shortName evidence="6">ASAL</shortName>
        <ecNumber evidence="2 6">4.3.2.1</ecNumber>
    </recommendedName>
    <alternativeName>
        <fullName evidence="6">Arginosuccinase</fullName>
    </alternativeName>
</protein>
<keyword evidence="10" id="KW-1185">Reference proteome</keyword>
<comment type="subcellular location">
    <subcellularLocation>
        <location evidence="6">Cytoplasm</location>
    </subcellularLocation>
</comment>
<dbReference type="PROSITE" id="PS00163">
    <property type="entry name" value="FUMARATE_LYASES"/>
    <property type="match status" value="1"/>
</dbReference>
<feature type="domain" description="Fumarate lyase N-terminal" evidence="7">
    <location>
        <begin position="6"/>
        <end position="299"/>
    </location>
</feature>
<dbReference type="PANTHER" id="PTHR43814">
    <property type="entry name" value="ARGININOSUCCINATE LYASE"/>
    <property type="match status" value="1"/>
</dbReference>
<dbReference type="FunFam" id="1.10.275.10:FF:000002">
    <property type="entry name" value="Argininosuccinate lyase"/>
    <property type="match status" value="1"/>
</dbReference>
<feature type="domain" description="Argininosuccinate lyase C-terminal" evidence="8">
    <location>
        <begin position="362"/>
        <end position="430"/>
    </location>
</feature>
<dbReference type="UniPathway" id="UPA00068">
    <property type="reaction ID" value="UER00114"/>
</dbReference>
<dbReference type="OrthoDB" id="9769623at2"/>
<keyword evidence="6" id="KW-0963">Cytoplasm</keyword>
<sequence>MKLWGGRFKKGESKLMEDFNSSLPFDKRLYYEDITGSIAHVTMLKNCNIISEEEGNAIKKGLEDLLSDIEAGKVLIEGTYEDIHSFVEINLIERIGDVAKKLHTSRSRNDQVALDMRLYTKKSAIVIKEYLEKLVNTLNKVGEENPYIMPGYTHLQRAQVVTFTHHMKAYVSMFSRDIKRIENAIDILDESPLGCCALAGTTYNIDREFTAKELGFKKPVDNFLDGVSDRDYLIELSGDFSIIMMHLSRLSEELILWSSKEFDFILIDDEFATGSSIMPQKKNPDGPELIRGKSGRVYGTLISLLTTMKSLPLAYNKDMQEDKEMFFDSLDTVSKCLIVMERIIATMKIKKESMKKAVKAGFLNATEVADYLVNKGMAFRDAHKVVGEIVLYCEESSKAIEDLSLDEIIKFSNLFSQDIYEFINYENSIKRGIKKNM</sequence>
<dbReference type="InterPro" id="IPR022761">
    <property type="entry name" value="Fumarate_lyase_N"/>
</dbReference>
<proteinExistence type="inferred from homology"/>
<name>W6SF57_9CLOT</name>
<evidence type="ECO:0000256" key="4">
    <source>
        <dbReference type="ARBA" id="ARBA00022605"/>
    </source>
</evidence>
<gene>
    <name evidence="6 9" type="primary">argH</name>
    <name evidence="9" type="ORF">CM240_1181</name>
</gene>
<keyword evidence="3 6" id="KW-0055">Arginine biosynthesis</keyword>
<dbReference type="RefSeq" id="WP_044037344.1">
    <property type="nucleotide sequence ID" value="NZ_HG917868.1"/>
</dbReference>
<dbReference type="GO" id="GO:0005829">
    <property type="term" value="C:cytosol"/>
    <property type="evidence" value="ECO:0007669"/>
    <property type="project" value="TreeGrafter"/>
</dbReference>